<keyword evidence="2" id="KW-1185">Reference proteome</keyword>
<protein>
    <submittedName>
        <fullName evidence="1">Immunity 22 family protein</fullName>
    </submittedName>
</protein>
<dbReference type="EMBL" id="JBBPCC010000010">
    <property type="protein sequence ID" value="MEK8129435.1"/>
    <property type="molecule type" value="Genomic_DNA"/>
</dbReference>
<dbReference type="Pfam" id="PF14112">
    <property type="entry name" value="DUF4284"/>
    <property type="match status" value="1"/>
</dbReference>
<evidence type="ECO:0000313" key="1">
    <source>
        <dbReference type="EMBL" id="MEK8129435.1"/>
    </source>
</evidence>
<dbReference type="Proteomes" id="UP001469365">
    <property type="component" value="Unassembled WGS sequence"/>
</dbReference>
<dbReference type="InterPro" id="IPR025560">
    <property type="entry name" value="Imm22"/>
</dbReference>
<gene>
    <name evidence="1" type="ORF">WMW72_16125</name>
</gene>
<dbReference type="RefSeq" id="WP_341416546.1">
    <property type="nucleotide sequence ID" value="NZ_JBBPCC010000010.1"/>
</dbReference>
<evidence type="ECO:0000313" key="2">
    <source>
        <dbReference type="Proteomes" id="UP001469365"/>
    </source>
</evidence>
<name>A0ABU9DN15_9BACL</name>
<proteinExistence type="predicted"/>
<accession>A0ABU9DN15</accession>
<organism evidence="1 2">
    <name type="scientific">Paenibacillus filicis</name>
    <dbReference type="NCBI Taxonomy" id="669464"/>
    <lineage>
        <taxon>Bacteria</taxon>
        <taxon>Bacillati</taxon>
        <taxon>Bacillota</taxon>
        <taxon>Bacilli</taxon>
        <taxon>Bacillales</taxon>
        <taxon>Paenibacillaceae</taxon>
        <taxon>Paenibacillus</taxon>
    </lineage>
</organism>
<comment type="caution">
    <text evidence="1">The sequence shown here is derived from an EMBL/GenBank/DDBJ whole genome shotgun (WGS) entry which is preliminary data.</text>
</comment>
<sequence length="162" mass="18884">MEKEGFVSLWVGRVQSSEELDRLLAVSYSDEGDFIPSIFAKHFEIRRYDDAVREAEHYEEASTDLNQLLEGFSYDDEIVPRFDMLVHEELLNDINAVVLLYNFKYTGEIVEATIQSNYLRFLGTVEYQPDVDSRTQVRRQVCDQRHYRCGAESQDNLKVGEV</sequence>
<reference evidence="1 2" key="1">
    <citation type="submission" date="2024-04" db="EMBL/GenBank/DDBJ databases">
        <title>draft genome sequnece of Paenibacillus filicis.</title>
        <authorList>
            <person name="Kim D.-U."/>
        </authorList>
    </citation>
    <scope>NUCLEOTIDE SEQUENCE [LARGE SCALE GENOMIC DNA]</scope>
    <source>
        <strain evidence="1 2">KACC14197</strain>
    </source>
</reference>